<name>A0A2B4SMR2_STYPI</name>
<sequence length="206" mass="23153">MTDESIASSYGATDSTQLINEDEQETRERSLDSFYDDQSKGTGDQRILQGTDDEKRESVENNEEENEGKPCDESSLSTSNSEEQYIRSEEKSQRPTCLSFSNDHAPGESHHGAITPSRRQVSFIREANQNESCDAHLSSDSLSRVRAITSGSVYYRTHSDAEECNESEQSCCRSNSQIQRRRRHTKRGAVVSDSFVNECICCCVII</sequence>
<proteinExistence type="predicted"/>
<feature type="compositionally biased region" description="Basic and acidic residues" evidence="1">
    <location>
        <begin position="84"/>
        <end position="93"/>
    </location>
</feature>
<dbReference type="AlphaFoldDB" id="A0A2B4SMR2"/>
<keyword evidence="3" id="KW-1185">Reference proteome</keyword>
<feature type="compositionally biased region" description="Polar residues" evidence="1">
    <location>
        <begin position="1"/>
        <end position="19"/>
    </location>
</feature>
<feature type="region of interest" description="Disordered" evidence="1">
    <location>
        <begin position="1"/>
        <end position="117"/>
    </location>
</feature>
<dbReference type="Proteomes" id="UP000225706">
    <property type="component" value="Unassembled WGS sequence"/>
</dbReference>
<dbReference type="EMBL" id="LSMT01000051">
    <property type="protein sequence ID" value="PFX30399.1"/>
    <property type="molecule type" value="Genomic_DNA"/>
</dbReference>
<accession>A0A2B4SMR2</accession>
<evidence type="ECO:0000313" key="2">
    <source>
        <dbReference type="EMBL" id="PFX30399.1"/>
    </source>
</evidence>
<gene>
    <name evidence="2" type="ORF">AWC38_SpisGene4856</name>
</gene>
<evidence type="ECO:0000313" key="3">
    <source>
        <dbReference type="Proteomes" id="UP000225706"/>
    </source>
</evidence>
<feature type="compositionally biased region" description="Polar residues" evidence="1">
    <location>
        <begin position="74"/>
        <end position="83"/>
    </location>
</feature>
<comment type="caution">
    <text evidence="2">The sequence shown here is derived from an EMBL/GenBank/DDBJ whole genome shotgun (WGS) entry which is preliminary data.</text>
</comment>
<evidence type="ECO:0000256" key="1">
    <source>
        <dbReference type="SAM" id="MobiDB-lite"/>
    </source>
</evidence>
<reference evidence="3" key="1">
    <citation type="journal article" date="2017" name="bioRxiv">
        <title>Comparative analysis of the genomes of Stylophora pistillata and Acropora digitifera provides evidence for extensive differences between species of corals.</title>
        <authorList>
            <person name="Voolstra C.R."/>
            <person name="Li Y."/>
            <person name="Liew Y.J."/>
            <person name="Baumgarten S."/>
            <person name="Zoccola D."/>
            <person name="Flot J.-F."/>
            <person name="Tambutte S."/>
            <person name="Allemand D."/>
            <person name="Aranda M."/>
        </authorList>
    </citation>
    <scope>NUCLEOTIDE SEQUENCE [LARGE SCALE GENOMIC DNA]</scope>
</reference>
<protein>
    <submittedName>
        <fullName evidence="2">Uncharacterized protein</fullName>
    </submittedName>
</protein>
<organism evidence="2 3">
    <name type="scientific">Stylophora pistillata</name>
    <name type="common">Smooth cauliflower coral</name>
    <dbReference type="NCBI Taxonomy" id="50429"/>
    <lineage>
        <taxon>Eukaryota</taxon>
        <taxon>Metazoa</taxon>
        <taxon>Cnidaria</taxon>
        <taxon>Anthozoa</taxon>
        <taxon>Hexacorallia</taxon>
        <taxon>Scleractinia</taxon>
        <taxon>Astrocoeniina</taxon>
        <taxon>Pocilloporidae</taxon>
        <taxon>Stylophora</taxon>
    </lineage>
</organism>